<feature type="chain" id="PRO_5003405863" evidence="2">
    <location>
        <begin position="21"/>
        <end position="79"/>
    </location>
</feature>
<dbReference type="EMBL" id="GL379896">
    <property type="protein sequence ID" value="EGT32558.1"/>
    <property type="molecule type" value="Genomic_DNA"/>
</dbReference>
<keyword evidence="4" id="KW-1185">Reference proteome</keyword>
<evidence type="ECO:0000256" key="2">
    <source>
        <dbReference type="SAM" id="SignalP"/>
    </source>
</evidence>
<evidence type="ECO:0000313" key="4">
    <source>
        <dbReference type="Proteomes" id="UP000008068"/>
    </source>
</evidence>
<name>G0NJH7_CAEBE</name>
<dbReference type="Proteomes" id="UP000008068">
    <property type="component" value="Unassembled WGS sequence"/>
</dbReference>
<gene>
    <name evidence="3" type="ORF">CAEBREN_17460</name>
</gene>
<sequence length="79" mass="8832">MKILQFLLLLTAVFLFFVDSSVIYRTKGKDWKPKDGFGAKKSEKESHQKKSHHLMGGKIGMAILKPVTGPGASRKEKES</sequence>
<organism evidence="4">
    <name type="scientific">Caenorhabditis brenneri</name>
    <name type="common">Nematode worm</name>
    <dbReference type="NCBI Taxonomy" id="135651"/>
    <lineage>
        <taxon>Eukaryota</taxon>
        <taxon>Metazoa</taxon>
        <taxon>Ecdysozoa</taxon>
        <taxon>Nematoda</taxon>
        <taxon>Chromadorea</taxon>
        <taxon>Rhabditida</taxon>
        <taxon>Rhabditina</taxon>
        <taxon>Rhabditomorpha</taxon>
        <taxon>Rhabditoidea</taxon>
        <taxon>Rhabditidae</taxon>
        <taxon>Peloderinae</taxon>
        <taxon>Caenorhabditis</taxon>
    </lineage>
</organism>
<dbReference type="AlphaFoldDB" id="G0NJH7"/>
<evidence type="ECO:0000313" key="3">
    <source>
        <dbReference type="EMBL" id="EGT32558.1"/>
    </source>
</evidence>
<dbReference type="InParanoid" id="G0NJH7"/>
<feature type="signal peptide" evidence="2">
    <location>
        <begin position="1"/>
        <end position="20"/>
    </location>
</feature>
<dbReference type="HOGENOM" id="CLU_2608128_0_0_1"/>
<evidence type="ECO:0000256" key="1">
    <source>
        <dbReference type="SAM" id="MobiDB-lite"/>
    </source>
</evidence>
<reference evidence="4" key="1">
    <citation type="submission" date="2011-07" db="EMBL/GenBank/DDBJ databases">
        <authorList>
            <consortium name="Caenorhabditis brenneri Sequencing and Analysis Consortium"/>
            <person name="Wilson R.K."/>
        </authorList>
    </citation>
    <scope>NUCLEOTIDE SEQUENCE [LARGE SCALE GENOMIC DNA]</scope>
    <source>
        <strain evidence="4">PB2801</strain>
    </source>
</reference>
<protein>
    <submittedName>
        <fullName evidence="3">Uncharacterized protein</fullName>
    </submittedName>
</protein>
<proteinExistence type="predicted"/>
<feature type="compositionally biased region" description="Basic and acidic residues" evidence="1">
    <location>
        <begin position="34"/>
        <end position="48"/>
    </location>
</feature>
<feature type="region of interest" description="Disordered" evidence="1">
    <location>
        <begin position="34"/>
        <end position="79"/>
    </location>
</feature>
<accession>G0NJH7</accession>
<keyword evidence="2" id="KW-0732">Signal</keyword>